<dbReference type="PANTHER" id="PTHR33223:SF11">
    <property type="entry name" value="ELEMENT PROTEIN, PUTATIVE-RELATED"/>
    <property type="match status" value="1"/>
</dbReference>
<feature type="region of interest" description="Disordered" evidence="1">
    <location>
        <begin position="376"/>
        <end position="403"/>
    </location>
</feature>
<feature type="compositionally biased region" description="Basic and acidic residues" evidence="1">
    <location>
        <begin position="487"/>
        <end position="516"/>
    </location>
</feature>
<proteinExistence type="predicted"/>
<dbReference type="Proteomes" id="UP000288805">
    <property type="component" value="Unassembled WGS sequence"/>
</dbReference>
<protein>
    <recommendedName>
        <fullName evidence="2">Retrotransposon gag domain-containing protein</fullName>
    </recommendedName>
</protein>
<dbReference type="EMBL" id="QGNW01001952">
    <property type="protein sequence ID" value="RVW27395.1"/>
    <property type="molecule type" value="Genomic_DNA"/>
</dbReference>
<dbReference type="PANTHER" id="PTHR33223">
    <property type="entry name" value="CCHC-TYPE DOMAIN-CONTAINING PROTEIN"/>
    <property type="match status" value="1"/>
</dbReference>
<reference evidence="3 4" key="1">
    <citation type="journal article" date="2018" name="PLoS Genet.">
        <title>Population sequencing reveals clonal diversity and ancestral inbreeding in the grapevine cultivar Chardonnay.</title>
        <authorList>
            <person name="Roach M.J."/>
            <person name="Johnson D.L."/>
            <person name="Bohlmann J."/>
            <person name="van Vuuren H.J."/>
            <person name="Jones S.J."/>
            <person name="Pretorius I.S."/>
            <person name="Schmidt S.A."/>
            <person name="Borneman A.R."/>
        </authorList>
    </citation>
    <scope>NUCLEOTIDE SEQUENCE [LARGE SCALE GENOMIC DNA]</scope>
    <source>
        <strain evidence="4">cv. Chardonnay</strain>
        <tissue evidence="3">Leaf</tissue>
    </source>
</reference>
<feature type="region of interest" description="Disordered" evidence="1">
    <location>
        <begin position="473"/>
        <end position="516"/>
    </location>
</feature>
<dbReference type="AlphaFoldDB" id="A0A438CW16"/>
<name>A0A438CW16_VITVI</name>
<gene>
    <name evidence="3" type="ORF">CK203_095445</name>
</gene>
<dbReference type="InterPro" id="IPR005162">
    <property type="entry name" value="Retrotrans_gag_dom"/>
</dbReference>
<organism evidence="3 4">
    <name type="scientific">Vitis vinifera</name>
    <name type="common">Grape</name>
    <dbReference type="NCBI Taxonomy" id="29760"/>
    <lineage>
        <taxon>Eukaryota</taxon>
        <taxon>Viridiplantae</taxon>
        <taxon>Streptophyta</taxon>
        <taxon>Embryophyta</taxon>
        <taxon>Tracheophyta</taxon>
        <taxon>Spermatophyta</taxon>
        <taxon>Magnoliopsida</taxon>
        <taxon>eudicotyledons</taxon>
        <taxon>Gunneridae</taxon>
        <taxon>Pentapetalae</taxon>
        <taxon>rosids</taxon>
        <taxon>Vitales</taxon>
        <taxon>Vitaceae</taxon>
        <taxon>Viteae</taxon>
        <taxon>Vitis</taxon>
    </lineage>
</organism>
<evidence type="ECO:0000256" key="1">
    <source>
        <dbReference type="SAM" id="MobiDB-lite"/>
    </source>
</evidence>
<sequence>MAKLLEALIFEEIKLWSLIILCLNRSKFTREKQWRRRKQGMKTGDTAAVFSALLEHFLKSILYILYTISKLRKSRIQWFKPHPYQSISFMYEPVESDSRNCNLCMPYWIRDQEGRLVRIENPQDTELDICVNIMDPPPEDQNSQQGQGEGGASIDLMRLKLFPFTLKDKAKIWLNSLRPRSIRNWVDLQAEFLKKNFPTHRTNGLKRQISKFSAKENEKFHECWESKFLKPCGGDFMSKNPEEAMDFLSYVAEVSRGWDEPNSREKGKFPSQQTQNPKAGMYMLSEDVDMKAKVATLARRLEELELKKMHEVQAISETQAHAMPCTICQSCDHVVDECPTMPAVREMLGDQVNVVGQFRPNNSASYGNTYNSSWRNHPNFSWKPRPPPYQPQGQTQAPQQPSSVEQAIVNLSKVMGDFVGEQRAIISQLHQKIENVESSLNKRMDGMQNDLYHKIDNIQYSISRLTNLNTVNEKGKFPSQPSQNPKGVHEVETQEGDSSKLREVKSCDNLEEWKGG</sequence>
<evidence type="ECO:0000259" key="2">
    <source>
        <dbReference type="Pfam" id="PF03732"/>
    </source>
</evidence>
<comment type="caution">
    <text evidence="3">The sequence shown here is derived from an EMBL/GenBank/DDBJ whole genome shotgun (WGS) entry which is preliminary data.</text>
</comment>
<accession>A0A438CW16</accession>
<feature type="domain" description="Retrotransposon gag" evidence="2">
    <location>
        <begin position="160"/>
        <end position="225"/>
    </location>
</feature>
<dbReference type="Pfam" id="PF03732">
    <property type="entry name" value="Retrotrans_gag"/>
    <property type="match status" value="1"/>
</dbReference>
<evidence type="ECO:0000313" key="3">
    <source>
        <dbReference type="EMBL" id="RVW27395.1"/>
    </source>
</evidence>
<evidence type="ECO:0000313" key="4">
    <source>
        <dbReference type="Proteomes" id="UP000288805"/>
    </source>
</evidence>
<feature type="compositionally biased region" description="Low complexity" evidence="1">
    <location>
        <begin position="391"/>
        <end position="401"/>
    </location>
</feature>